<dbReference type="FunFam" id="3.10.290.10:FF:000001">
    <property type="entry name" value="30S ribosomal protein S4"/>
    <property type="match status" value="1"/>
</dbReference>
<dbReference type="SMART" id="SM01390">
    <property type="entry name" value="Ribosomal_S4"/>
    <property type="match status" value="1"/>
</dbReference>
<proteinExistence type="inferred from homology"/>
<feature type="domain" description="Small ribosomal subunit protein uS4 N-terminal" evidence="10">
    <location>
        <begin position="1"/>
        <end position="90"/>
    </location>
</feature>
<dbReference type="EMBL" id="MHRX01000036">
    <property type="protein sequence ID" value="OHA33030.1"/>
    <property type="molecule type" value="Genomic_DNA"/>
</dbReference>
<dbReference type="GO" id="GO:0042274">
    <property type="term" value="P:ribosomal small subunit biogenesis"/>
    <property type="evidence" value="ECO:0007669"/>
    <property type="project" value="TreeGrafter"/>
</dbReference>
<dbReference type="GO" id="GO:0019843">
    <property type="term" value="F:rRNA binding"/>
    <property type="evidence" value="ECO:0007669"/>
    <property type="project" value="UniProtKB-UniRule"/>
</dbReference>
<dbReference type="InterPro" id="IPR002942">
    <property type="entry name" value="S4_RNA-bd"/>
</dbReference>
<comment type="caution">
    <text evidence="11">The sequence shown here is derived from an EMBL/GenBank/DDBJ whole genome shotgun (WGS) entry which is preliminary data.</text>
</comment>
<dbReference type="SUPFAM" id="SSF55174">
    <property type="entry name" value="Alpha-L RNA-binding motif"/>
    <property type="match status" value="1"/>
</dbReference>
<evidence type="ECO:0000313" key="12">
    <source>
        <dbReference type="Proteomes" id="UP000176221"/>
    </source>
</evidence>
<dbReference type="InterPro" id="IPR018079">
    <property type="entry name" value="Ribosomal_uS4_CS"/>
</dbReference>
<comment type="similarity">
    <text evidence="1 7 8">Belongs to the universal ribosomal protein uS4 family.</text>
</comment>
<evidence type="ECO:0000256" key="2">
    <source>
        <dbReference type="ARBA" id="ARBA00022730"/>
    </source>
</evidence>
<keyword evidence="5 7" id="KW-0687">Ribonucleoprotein</keyword>
<keyword evidence="3 7" id="KW-0694">RNA-binding</keyword>
<reference evidence="11 12" key="1">
    <citation type="journal article" date="2016" name="Nat. Commun.">
        <title>Thousands of microbial genomes shed light on interconnected biogeochemical processes in an aquifer system.</title>
        <authorList>
            <person name="Anantharaman K."/>
            <person name="Brown C.T."/>
            <person name="Hug L.A."/>
            <person name="Sharon I."/>
            <person name="Castelle C.J."/>
            <person name="Probst A.J."/>
            <person name="Thomas B.C."/>
            <person name="Singh A."/>
            <person name="Wilkins M.J."/>
            <person name="Karaoz U."/>
            <person name="Brodie E.L."/>
            <person name="Williams K.H."/>
            <person name="Hubbard S.S."/>
            <person name="Banfield J.F."/>
        </authorList>
    </citation>
    <scope>NUCLEOTIDE SEQUENCE [LARGE SCALE GENOMIC DNA]</scope>
</reference>
<evidence type="ECO:0000256" key="4">
    <source>
        <dbReference type="ARBA" id="ARBA00022980"/>
    </source>
</evidence>
<dbReference type="Proteomes" id="UP000176221">
    <property type="component" value="Unassembled WGS sequence"/>
</dbReference>
<gene>
    <name evidence="7" type="primary">rpsD</name>
    <name evidence="11" type="ORF">A2928_00580</name>
</gene>
<dbReference type="Pfam" id="PF01479">
    <property type="entry name" value="S4"/>
    <property type="match status" value="1"/>
</dbReference>
<feature type="domain" description="RNA-binding S4" evidence="9">
    <location>
        <begin position="91"/>
        <end position="154"/>
    </location>
</feature>
<accession>A0A1G2NAC0</accession>
<keyword evidence="2 7" id="KW-0699">rRNA-binding</keyword>
<organism evidence="11 12">
    <name type="scientific">Candidatus Taylorbacteria bacterium RIFCSPLOWO2_01_FULL_45_15b</name>
    <dbReference type="NCBI Taxonomy" id="1802319"/>
    <lineage>
        <taxon>Bacteria</taxon>
        <taxon>Candidatus Tayloriibacteriota</taxon>
    </lineage>
</organism>
<dbReference type="PROSITE" id="PS00632">
    <property type="entry name" value="RIBOSOMAL_S4"/>
    <property type="match status" value="1"/>
</dbReference>
<dbReference type="InterPro" id="IPR022801">
    <property type="entry name" value="Ribosomal_uS4"/>
</dbReference>
<comment type="function">
    <text evidence="7">One of the primary rRNA binding proteins, it binds directly to 16S rRNA where it nucleates assembly of the body of the 30S subunit.</text>
</comment>
<dbReference type="PANTHER" id="PTHR11831">
    <property type="entry name" value="30S 40S RIBOSOMAL PROTEIN"/>
    <property type="match status" value="1"/>
</dbReference>
<dbReference type="InterPro" id="IPR001912">
    <property type="entry name" value="Ribosomal_uS4_N"/>
</dbReference>
<dbReference type="CDD" id="cd00165">
    <property type="entry name" value="S4"/>
    <property type="match status" value="1"/>
</dbReference>
<dbReference type="AlphaFoldDB" id="A0A1G2NAC0"/>
<evidence type="ECO:0000259" key="9">
    <source>
        <dbReference type="SMART" id="SM00363"/>
    </source>
</evidence>
<evidence type="ECO:0000256" key="8">
    <source>
        <dbReference type="RuleBase" id="RU003699"/>
    </source>
</evidence>
<dbReference type="PANTHER" id="PTHR11831:SF4">
    <property type="entry name" value="SMALL RIBOSOMAL SUBUNIT PROTEIN US4M"/>
    <property type="match status" value="1"/>
</dbReference>
<comment type="subunit">
    <text evidence="7">Part of the 30S ribosomal subunit. Contacts protein S5. The interaction surface between S4 and S5 is involved in control of translational fidelity.</text>
</comment>
<dbReference type="GO" id="GO:0015935">
    <property type="term" value="C:small ribosomal subunit"/>
    <property type="evidence" value="ECO:0007669"/>
    <property type="project" value="InterPro"/>
</dbReference>
<dbReference type="Gene3D" id="1.10.1050.10">
    <property type="entry name" value="Ribosomal Protein S4 Delta 41, Chain A, domain 1"/>
    <property type="match status" value="1"/>
</dbReference>
<protein>
    <recommendedName>
        <fullName evidence="6 7">Small ribosomal subunit protein uS4</fullName>
    </recommendedName>
</protein>
<dbReference type="NCBIfam" id="NF003717">
    <property type="entry name" value="PRK05327.1"/>
    <property type="match status" value="1"/>
</dbReference>
<dbReference type="PROSITE" id="PS50889">
    <property type="entry name" value="S4"/>
    <property type="match status" value="1"/>
</dbReference>
<keyword evidence="4 7" id="KW-0689">Ribosomal protein</keyword>
<dbReference type="Pfam" id="PF00163">
    <property type="entry name" value="Ribosomal_S4"/>
    <property type="match status" value="1"/>
</dbReference>
<evidence type="ECO:0000256" key="5">
    <source>
        <dbReference type="ARBA" id="ARBA00023274"/>
    </source>
</evidence>
<dbReference type="NCBIfam" id="TIGR01017">
    <property type="entry name" value="rpsD_bact"/>
    <property type="match status" value="1"/>
</dbReference>
<dbReference type="Gene3D" id="3.10.290.10">
    <property type="entry name" value="RNA-binding S4 domain"/>
    <property type="match status" value="1"/>
</dbReference>
<dbReference type="InterPro" id="IPR005709">
    <property type="entry name" value="Ribosomal_uS4_bac-type"/>
</dbReference>
<evidence type="ECO:0000256" key="1">
    <source>
        <dbReference type="ARBA" id="ARBA00007465"/>
    </source>
</evidence>
<evidence type="ECO:0000256" key="3">
    <source>
        <dbReference type="ARBA" id="ARBA00022884"/>
    </source>
</evidence>
<name>A0A1G2NAC0_9BACT</name>
<evidence type="ECO:0000256" key="7">
    <source>
        <dbReference type="HAMAP-Rule" id="MF_01306"/>
    </source>
</evidence>
<sequence length="202" mass="23090">MKLGPRYKIARRLGANIFDKTQTEKFQAREMMTKKGKRPGARSEFGLQLLEKQKARFMYGVTERQFSTYVKKAIAKKGVNSSELLIQFLEMRLDNVVYRLGLAPSRRAARQMVSHGHIFLNGKKITVPSAHVSEKDSVTIREQSEKSGLFTNLQEKLKTATPPVWIKADSSKGSAEIISRPKYESRESIFDIDAILEFYKRS</sequence>
<dbReference type="GO" id="GO:0003735">
    <property type="term" value="F:structural constituent of ribosome"/>
    <property type="evidence" value="ECO:0007669"/>
    <property type="project" value="InterPro"/>
</dbReference>
<dbReference type="SMART" id="SM00363">
    <property type="entry name" value="S4"/>
    <property type="match status" value="1"/>
</dbReference>
<dbReference type="HAMAP" id="MF_01306_B">
    <property type="entry name" value="Ribosomal_uS4_B"/>
    <property type="match status" value="1"/>
</dbReference>
<evidence type="ECO:0000259" key="10">
    <source>
        <dbReference type="SMART" id="SM01390"/>
    </source>
</evidence>
<dbReference type="InterPro" id="IPR036986">
    <property type="entry name" value="S4_RNA-bd_sf"/>
</dbReference>
<dbReference type="STRING" id="1802319.A2928_00580"/>
<evidence type="ECO:0000256" key="6">
    <source>
        <dbReference type="ARBA" id="ARBA00035254"/>
    </source>
</evidence>
<comment type="function">
    <text evidence="7">With S5 and S12 plays an important role in translational accuracy.</text>
</comment>
<dbReference type="GO" id="GO:0006412">
    <property type="term" value="P:translation"/>
    <property type="evidence" value="ECO:0007669"/>
    <property type="project" value="UniProtKB-UniRule"/>
</dbReference>
<evidence type="ECO:0000313" key="11">
    <source>
        <dbReference type="EMBL" id="OHA33030.1"/>
    </source>
</evidence>